<evidence type="ECO:0000256" key="1">
    <source>
        <dbReference type="SAM" id="MobiDB-lite"/>
    </source>
</evidence>
<dbReference type="AlphaFoldDB" id="A0AAV7E1H6"/>
<dbReference type="InterPro" id="IPR006839">
    <property type="entry name" value="DarP"/>
</dbReference>
<feature type="compositionally biased region" description="Basic and acidic residues" evidence="1">
    <location>
        <begin position="60"/>
        <end position="74"/>
    </location>
</feature>
<gene>
    <name evidence="2" type="ORF">H6P81_018482</name>
</gene>
<dbReference type="CDD" id="cd16331">
    <property type="entry name" value="YjgA-like"/>
    <property type="match status" value="1"/>
</dbReference>
<dbReference type="InterPro" id="IPR023153">
    <property type="entry name" value="DarP_sf"/>
</dbReference>
<dbReference type="Proteomes" id="UP000825729">
    <property type="component" value="Unassembled WGS sequence"/>
</dbReference>
<feature type="compositionally biased region" description="Acidic residues" evidence="1">
    <location>
        <begin position="169"/>
        <end position="187"/>
    </location>
</feature>
<dbReference type="Pfam" id="PF04751">
    <property type="entry name" value="DarP"/>
    <property type="match status" value="1"/>
</dbReference>
<comment type="caution">
    <text evidence="2">The sequence shown here is derived from an EMBL/GenBank/DDBJ whole genome shotgun (WGS) entry which is preliminary data.</text>
</comment>
<accession>A0AAV7E1H6</accession>
<dbReference type="PANTHER" id="PTHR36898:SF1">
    <property type="entry name" value="OS04G0250700 PROTEIN"/>
    <property type="match status" value="1"/>
</dbReference>
<dbReference type="SUPFAM" id="SSF158710">
    <property type="entry name" value="PSPTO4464-like"/>
    <property type="match status" value="1"/>
</dbReference>
<evidence type="ECO:0000313" key="3">
    <source>
        <dbReference type="Proteomes" id="UP000825729"/>
    </source>
</evidence>
<dbReference type="EMBL" id="JAINDJ010000007">
    <property type="protein sequence ID" value="KAG9442628.1"/>
    <property type="molecule type" value="Genomic_DNA"/>
</dbReference>
<dbReference type="Gene3D" id="1.10.60.30">
    <property type="entry name" value="PSPTO4464-like domains"/>
    <property type="match status" value="1"/>
</dbReference>
<proteinExistence type="predicted"/>
<reference evidence="2 3" key="1">
    <citation type="submission" date="2021-07" db="EMBL/GenBank/DDBJ databases">
        <title>The Aristolochia fimbriata genome: insights into angiosperm evolution, floral development and chemical biosynthesis.</title>
        <authorList>
            <person name="Jiao Y."/>
        </authorList>
    </citation>
    <scope>NUCLEOTIDE SEQUENCE [LARGE SCALE GENOMIC DNA]</scope>
    <source>
        <strain evidence="2">IBCAS-2021</strain>
        <tissue evidence="2">Leaf</tissue>
    </source>
</reference>
<name>A0AAV7E1H6_ARIFI</name>
<protein>
    <submittedName>
        <fullName evidence="2">Uncharacterized protein</fullName>
    </submittedName>
</protein>
<dbReference type="PANTHER" id="PTHR36898">
    <property type="entry name" value="OSJNBB0026I12.6 PROTEIN"/>
    <property type="match status" value="1"/>
</dbReference>
<evidence type="ECO:0000313" key="2">
    <source>
        <dbReference type="EMBL" id="KAG9442628.1"/>
    </source>
</evidence>
<keyword evidence="3" id="KW-1185">Reference proteome</keyword>
<feature type="region of interest" description="Disordered" evidence="1">
    <location>
        <begin position="155"/>
        <end position="187"/>
    </location>
</feature>
<sequence length="278" mass="31708">MARAVPLRLLPTVLRLFPSVSPHEGRRCFTASLYSRGVDFRSNGLRIPDADPDQSSDSELPGKKSRNETKREARRAVRWGMDLASFSTPQIKRILKVASADREVLEAIMLVKRLGSDVREGKRRQFNYIGRLLRNVQPELMDALIQASKDGDNSKLQNLTGEGNWAVGDVEEDEDEEETEYEEEEESTSDYFEVAMRWYYGLINKDASITSEVYSIHTVDFDRQELRKLVRRVQLMPGEEAAKETGGDNNSVVFTGPKKSLIRFLRRLAKQMSTSEEI</sequence>
<organism evidence="2 3">
    <name type="scientific">Aristolochia fimbriata</name>
    <name type="common">White veined hardy Dutchman's pipe vine</name>
    <dbReference type="NCBI Taxonomy" id="158543"/>
    <lineage>
        <taxon>Eukaryota</taxon>
        <taxon>Viridiplantae</taxon>
        <taxon>Streptophyta</taxon>
        <taxon>Embryophyta</taxon>
        <taxon>Tracheophyta</taxon>
        <taxon>Spermatophyta</taxon>
        <taxon>Magnoliopsida</taxon>
        <taxon>Magnoliidae</taxon>
        <taxon>Piperales</taxon>
        <taxon>Aristolochiaceae</taxon>
        <taxon>Aristolochia</taxon>
    </lineage>
</organism>
<feature type="region of interest" description="Disordered" evidence="1">
    <location>
        <begin position="45"/>
        <end position="74"/>
    </location>
</feature>